<dbReference type="Gene3D" id="3.30.2130.10">
    <property type="entry name" value="VC0802-like"/>
    <property type="match status" value="1"/>
</dbReference>
<dbReference type="AlphaFoldDB" id="A0A9P8QYV9"/>
<evidence type="ECO:0000256" key="1">
    <source>
        <dbReference type="SAM" id="MobiDB-lite"/>
    </source>
</evidence>
<dbReference type="InterPro" id="IPR025714">
    <property type="entry name" value="Methyltranfer_dom"/>
</dbReference>
<evidence type="ECO:0008006" key="6">
    <source>
        <dbReference type="Google" id="ProtNLM"/>
    </source>
</evidence>
<dbReference type="PANTHER" id="PTHR12496:SF0">
    <property type="entry name" value="METHYLTRANSFERASE DOMAIN-CONTAINING PROTEIN"/>
    <property type="match status" value="1"/>
</dbReference>
<dbReference type="SUPFAM" id="SSF55021">
    <property type="entry name" value="ACT-like"/>
    <property type="match status" value="1"/>
</dbReference>
<feature type="compositionally biased region" description="Polar residues" evidence="1">
    <location>
        <begin position="762"/>
        <end position="774"/>
    </location>
</feature>
<dbReference type="Pfam" id="PF13840">
    <property type="entry name" value="ACT_7"/>
    <property type="match status" value="1"/>
</dbReference>
<gene>
    <name evidence="4" type="ORF">Trco_001422</name>
</gene>
<dbReference type="EMBL" id="JAIWOZ010000001">
    <property type="protein sequence ID" value="KAH6611402.1"/>
    <property type="molecule type" value="Genomic_DNA"/>
</dbReference>
<dbReference type="OrthoDB" id="10258156at2759"/>
<protein>
    <recommendedName>
        <fullName evidence="6">CASTOR ACT domain-containing protein</fullName>
    </recommendedName>
</protein>
<proteinExistence type="predicted"/>
<sequence>MIPPRPLPCSEEFSAPEEYIEGLLEFARNTDVFQILCGGVHILDFFTSDPGIFHSALPDEWKGFLLSHDIMKTLDLFLRDDLDALSFEKGQEPPESLIDYVKALRRFSLRRGFAPRQQKLPVLPKSVSVGMKPKKIHEVVNFADYVDALSEDISQQTGSEISHFVDFGSGQNYLGRALASEPYNRHVVAVEGRDHNVTAAKVYDLTSKLAIRPKMKRNKKMWNKALENLTPEQQKDQEAIQAAIGQVEGTDEFEFQPMNVLEAEYVAEEGKGSVQYISGRLDSGDLSEVIGHIEDRQPEGDSGKDLNLMAVSIHSCGNLSHYGIRSLVMNPDIRAVAIVGCCYNLMTERLGPPTYKQPYLRPSLQALNGRIVRESEKHDPQGFPMSRRFSSYRGDGIRLNITARMMACQAPQNWTRAESEGFFTRHFFRAVLQRIFLDRGVVSRVWHGGSATKDGPEDAQASPFNMSTNPVVIGSLRKGCYGSFKAYVRGAVDKLTTSTEYKKYAGVMDEKMAGITDEEIERYEAMYQPRKKELCVIWSLMALSATVVESLIVADRWTFLTEHEDVVKHAWVETVFDYGESPRNLVVEGTYTLIHIPLDLYPTLLQPILRILLPQTQSLNFSRDSTEYELEGLTTDFQHGFLNISITPIDCSVVCHSSWAKNVFEPALDALPKSIAKNVSVFKDTYMILAVTSAGLDPGGRVMELSSPLAFAGIPIFFITTYYSDFILVPTKEKQNVVQALLAKGFELSENQSNFFNSSMYAPRSSGSDVSQQPPGTPPPSNDDELQARTFELLLKRNVKARVEADLELVQCSGRETSPLMHAYSTRPSASRKSSADYRRSWISHVDTKLYTCLVSALVSQPRFLSLTLAQDDPPSLLLDKTLLPIFDDSLVGDTEGVLIPIFLDLVNLPFESTGIVCGVAGRLVKGTDAAESSELSYLSTARAGTVILSRVQSIRAMEILTPLLTLTKG</sequence>
<name>A0A9P8QYV9_9HYPO</name>
<feature type="region of interest" description="Disordered" evidence="1">
    <location>
        <begin position="762"/>
        <end position="785"/>
    </location>
</feature>
<dbReference type="GO" id="GO:0046394">
    <property type="term" value="P:carboxylic acid biosynthetic process"/>
    <property type="evidence" value="ECO:0007669"/>
    <property type="project" value="UniProtKB-ARBA"/>
</dbReference>
<feature type="domain" description="Methyltransferase" evidence="2">
    <location>
        <begin position="134"/>
        <end position="348"/>
    </location>
</feature>
<keyword evidence="5" id="KW-1185">Reference proteome</keyword>
<evidence type="ECO:0000313" key="4">
    <source>
        <dbReference type="EMBL" id="KAH6611402.1"/>
    </source>
</evidence>
<dbReference type="Pfam" id="PF13679">
    <property type="entry name" value="Methyltransf_32"/>
    <property type="match status" value="1"/>
</dbReference>
<organism evidence="4 5">
    <name type="scientific">Trichoderma cornu-damae</name>
    <dbReference type="NCBI Taxonomy" id="654480"/>
    <lineage>
        <taxon>Eukaryota</taxon>
        <taxon>Fungi</taxon>
        <taxon>Dikarya</taxon>
        <taxon>Ascomycota</taxon>
        <taxon>Pezizomycotina</taxon>
        <taxon>Sordariomycetes</taxon>
        <taxon>Hypocreomycetidae</taxon>
        <taxon>Hypocreales</taxon>
        <taxon>Hypocreaceae</taxon>
        <taxon>Trichoderma</taxon>
    </lineage>
</organism>
<reference evidence="4" key="1">
    <citation type="submission" date="2021-08" db="EMBL/GenBank/DDBJ databases">
        <title>Chromosome-Level Trichoderma cornu-damae using Hi-C Data.</title>
        <authorList>
            <person name="Kim C.S."/>
        </authorList>
    </citation>
    <scope>NUCLEOTIDE SEQUENCE</scope>
    <source>
        <strain evidence="4">KA19-0412C</strain>
    </source>
</reference>
<evidence type="ECO:0000313" key="5">
    <source>
        <dbReference type="Proteomes" id="UP000827724"/>
    </source>
</evidence>
<feature type="domain" description="CASTOR ACT" evidence="3">
    <location>
        <begin position="683"/>
        <end position="741"/>
    </location>
</feature>
<comment type="caution">
    <text evidence="4">The sequence shown here is derived from an EMBL/GenBank/DDBJ whole genome shotgun (WGS) entry which is preliminary data.</text>
</comment>
<dbReference type="Proteomes" id="UP000827724">
    <property type="component" value="Unassembled WGS sequence"/>
</dbReference>
<dbReference type="PANTHER" id="PTHR12496">
    <property type="entry name" value="CGI-41 METHYLTRANSFERASE"/>
    <property type="match status" value="1"/>
</dbReference>
<dbReference type="InterPro" id="IPR052220">
    <property type="entry name" value="METTL25"/>
</dbReference>
<accession>A0A9P8QYV9</accession>
<evidence type="ECO:0000259" key="2">
    <source>
        <dbReference type="Pfam" id="PF13679"/>
    </source>
</evidence>
<evidence type="ECO:0000259" key="3">
    <source>
        <dbReference type="Pfam" id="PF13840"/>
    </source>
</evidence>
<feature type="non-terminal residue" evidence="4">
    <location>
        <position position="970"/>
    </location>
</feature>
<dbReference type="InterPro" id="IPR027795">
    <property type="entry name" value="CASTOR_ACT_dom"/>
</dbReference>
<dbReference type="GO" id="GO:0006520">
    <property type="term" value="P:amino acid metabolic process"/>
    <property type="evidence" value="ECO:0007669"/>
    <property type="project" value="UniProtKB-ARBA"/>
</dbReference>
<dbReference type="InterPro" id="IPR045865">
    <property type="entry name" value="ACT-like_dom_sf"/>
</dbReference>